<name>A0A0E9VJ52_ANGAN</name>
<dbReference type="AlphaFoldDB" id="A0A0E9VJ52"/>
<accession>A0A0E9VJ52</accession>
<reference evidence="1" key="2">
    <citation type="journal article" date="2015" name="Fish Shellfish Immunol.">
        <title>Early steps in the European eel (Anguilla anguilla)-Vibrio vulnificus interaction in the gills: Role of the RtxA13 toxin.</title>
        <authorList>
            <person name="Callol A."/>
            <person name="Pajuelo D."/>
            <person name="Ebbesson L."/>
            <person name="Teles M."/>
            <person name="MacKenzie S."/>
            <person name="Amaro C."/>
        </authorList>
    </citation>
    <scope>NUCLEOTIDE SEQUENCE</scope>
</reference>
<protein>
    <submittedName>
        <fullName evidence="1">Uncharacterized protein</fullName>
    </submittedName>
</protein>
<proteinExistence type="predicted"/>
<organism evidence="1">
    <name type="scientific">Anguilla anguilla</name>
    <name type="common">European freshwater eel</name>
    <name type="synonym">Muraena anguilla</name>
    <dbReference type="NCBI Taxonomy" id="7936"/>
    <lineage>
        <taxon>Eukaryota</taxon>
        <taxon>Metazoa</taxon>
        <taxon>Chordata</taxon>
        <taxon>Craniata</taxon>
        <taxon>Vertebrata</taxon>
        <taxon>Euteleostomi</taxon>
        <taxon>Actinopterygii</taxon>
        <taxon>Neopterygii</taxon>
        <taxon>Teleostei</taxon>
        <taxon>Anguilliformes</taxon>
        <taxon>Anguillidae</taxon>
        <taxon>Anguilla</taxon>
    </lineage>
</organism>
<sequence length="47" mass="5367">MSQMYPVRLSGLSGLIHKVAVFLEHRIHKRNQRSFIATTSIQSSPFP</sequence>
<dbReference type="EMBL" id="GBXM01031137">
    <property type="protein sequence ID" value="JAH77440.1"/>
    <property type="molecule type" value="Transcribed_RNA"/>
</dbReference>
<evidence type="ECO:0000313" key="1">
    <source>
        <dbReference type="EMBL" id="JAH77440.1"/>
    </source>
</evidence>
<reference evidence="1" key="1">
    <citation type="submission" date="2014-11" db="EMBL/GenBank/DDBJ databases">
        <authorList>
            <person name="Amaro Gonzalez C."/>
        </authorList>
    </citation>
    <scope>NUCLEOTIDE SEQUENCE</scope>
</reference>